<evidence type="ECO:0000256" key="2">
    <source>
        <dbReference type="ARBA" id="ARBA00022448"/>
    </source>
</evidence>
<dbReference type="InterPro" id="IPR036259">
    <property type="entry name" value="MFS_trans_sf"/>
</dbReference>
<dbReference type="PROSITE" id="PS50850">
    <property type="entry name" value="MFS"/>
    <property type="match status" value="1"/>
</dbReference>
<dbReference type="PANTHER" id="PTHR43791:SF40">
    <property type="entry name" value="THIAMINE PATHWAY TRANSPORTER THI73"/>
    <property type="match status" value="1"/>
</dbReference>
<keyword evidence="9" id="KW-1185">Reference proteome</keyword>
<feature type="transmembrane region" description="Helical" evidence="6">
    <location>
        <begin position="98"/>
        <end position="120"/>
    </location>
</feature>
<feature type="transmembrane region" description="Helical" evidence="6">
    <location>
        <begin position="157"/>
        <end position="177"/>
    </location>
</feature>
<keyword evidence="5 6" id="KW-0472">Membrane</keyword>
<comment type="caution">
    <text evidence="8">The sequence shown here is derived from an EMBL/GenBank/DDBJ whole genome shotgun (WGS) entry which is preliminary data.</text>
</comment>
<keyword evidence="3 6" id="KW-0812">Transmembrane</keyword>
<keyword evidence="2" id="KW-0813">Transport</keyword>
<evidence type="ECO:0000256" key="6">
    <source>
        <dbReference type="SAM" id="Phobius"/>
    </source>
</evidence>
<feature type="domain" description="Major facilitator superfamily (MFS) profile" evidence="7">
    <location>
        <begin position="61"/>
        <end position="218"/>
    </location>
</feature>
<dbReference type="AlphaFoldDB" id="A0AAJ0GC04"/>
<dbReference type="PANTHER" id="PTHR43791">
    <property type="entry name" value="PERMEASE-RELATED"/>
    <property type="match status" value="1"/>
</dbReference>
<name>A0AAJ0GC04_9PEZI</name>
<organism evidence="8 9">
    <name type="scientific">Extremus antarcticus</name>
    <dbReference type="NCBI Taxonomy" id="702011"/>
    <lineage>
        <taxon>Eukaryota</taxon>
        <taxon>Fungi</taxon>
        <taxon>Dikarya</taxon>
        <taxon>Ascomycota</taxon>
        <taxon>Pezizomycotina</taxon>
        <taxon>Dothideomycetes</taxon>
        <taxon>Dothideomycetidae</taxon>
        <taxon>Mycosphaerellales</taxon>
        <taxon>Extremaceae</taxon>
        <taxon>Extremus</taxon>
    </lineage>
</organism>
<evidence type="ECO:0000259" key="7">
    <source>
        <dbReference type="PROSITE" id="PS50850"/>
    </source>
</evidence>
<dbReference type="Pfam" id="PF07690">
    <property type="entry name" value="MFS_1"/>
    <property type="match status" value="1"/>
</dbReference>
<dbReference type="Gene3D" id="1.20.1250.20">
    <property type="entry name" value="MFS general substrate transporter like domains"/>
    <property type="match status" value="1"/>
</dbReference>
<evidence type="ECO:0000256" key="1">
    <source>
        <dbReference type="ARBA" id="ARBA00004141"/>
    </source>
</evidence>
<reference evidence="8" key="1">
    <citation type="submission" date="2023-04" db="EMBL/GenBank/DDBJ databases">
        <title>Black Yeasts Isolated from many extreme environments.</title>
        <authorList>
            <person name="Coleine C."/>
            <person name="Stajich J.E."/>
            <person name="Selbmann L."/>
        </authorList>
    </citation>
    <scope>NUCLEOTIDE SEQUENCE</scope>
    <source>
        <strain evidence="8">CCFEE 5312</strain>
    </source>
</reference>
<keyword evidence="4 6" id="KW-1133">Transmembrane helix</keyword>
<feature type="transmembrane region" description="Helical" evidence="6">
    <location>
        <begin position="189"/>
        <end position="208"/>
    </location>
</feature>
<evidence type="ECO:0000313" key="9">
    <source>
        <dbReference type="Proteomes" id="UP001271007"/>
    </source>
</evidence>
<dbReference type="SUPFAM" id="SSF103473">
    <property type="entry name" value="MFS general substrate transporter"/>
    <property type="match status" value="1"/>
</dbReference>
<dbReference type="GO" id="GO:0022857">
    <property type="term" value="F:transmembrane transporter activity"/>
    <property type="evidence" value="ECO:0007669"/>
    <property type="project" value="InterPro"/>
</dbReference>
<gene>
    <name evidence="8" type="ORF">LTR09_009033</name>
</gene>
<comment type="subcellular location">
    <subcellularLocation>
        <location evidence="1">Membrane</location>
        <topology evidence="1">Multi-pass membrane protein</topology>
    </subcellularLocation>
</comment>
<feature type="transmembrane region" description="Helical" evidence="6">
    <location>
        <begin position="132"/>
        <end position="151"/>
    </location>
</feature>
<evidence type="ECO:0000313" key="8">
    <source>
        <dbReference type="EMBL" id="KAK3049612.1"/>
    </source>
</evidence>
<evidence type="ECO:0000256" key="5">
    <source>
        <dbReference type="ARBA" id="ARBA00023136"/>
    </source>
</evidence>
<accession>A0AAJ0GC04</accession>
<sequence>MAPRDETNITPLEVIDSIEDSKIAHLQNGDEALGFLEQHADTSDLPEVDDKKLMRCVDWMIMPLMFACYYLQYTDKTLMSYASIMGIFEDVNMPPNGYSHLAIAFYYSFLICEPIQAYLIQRFPTAKYLGMNVVLWGIVLTMNCVATNFAAVMALRVLLGVFESVTAPSLIVLTGMWYKREEQVVRMGYWYQGTSIGPAVSSLIAYGFGKWFWKMDGV</sequence>
<dbReference type="InterPro" id="IPR011701">
    <property type="entry name" value="MFS"/>
</dbReference>
<feature type="transmembrane region" description="Helical" evidence="6">
    <location>
        <begin position="56"/>
        <end position="73"/>
    </location>
</feature>
<dbReference type="EMBL" id="JAWDJX010000038">
    <property type="protein sequence ID" value="KAK3049612.1"/>
    <property type="molecule type" value="Genomic_DNA"/>
</dbReference>
<evidence type="ECO:0000256" key="3">
    <source>
        <dbReference type="ARBA" id="ARBA00022692"/>
    </source>
</evidence>
<proteinExistence type="predicted"/>
<dbReference type="GO" id="GO:0016020">
    <property type="term" value="C:membrane"/>
    <property type="evidence" value="ECO:0007669"/>
    <property type="project" value="UniProtKB-SubCell"/>
</dbReference>
<dbReference type="Proteomes" id="UP001271007">
    <property type="component" value="Unassembled WGS sequence"/>
</dbReference>
<evidence type="ECO:0000256" key="4">
    <source>
        <dbReference type="ARBA" id="ARBA00022989"/>
    </source>
</evidence>
<protein>
    <recommendedName>
        <fullName evidence="7">Major facilitator superfamily (MFS) profile domain-containing protein</fullName>
    </recommendedName>
</protein>
<dbReference type="InterPro" id="IPR020846">
    <property type="entry name" value="MFS_dom"/>
</dbReference>